<evidence type="ECO:0000313" key="8">
    <source>
        <dbReference type="Proteomes" id="UP000717981"/>
    </source>
</evidence>
<dbReference type="InterPro" id="IPR001087">
    <property type="entry name" value="GDSL"/>
</dbReference>
<dbReference type="GO" id="GO:0016788">
    <property type="term" value="F:hydrolase activity, acting on ester bonds"/>
    <property type="evidence" value="ECO:0007669"/>
    <property type="project" value="InterPro"/>
</dbReference>
<dbReference type="SUPFAM" id="SSF52266">
    <property type="entry name" value="SGNH hydrolase"/>
    <property type="match status" value="1"/>
</dbReference>
<dbReference type="OrthoDB" id="5292073at2"/>
<comment type="similarity">
    <text evidence="1">Belongs to the 'GDSL' lipolytic enzyme family.</text>
</comment>
<dbReference type="Pfam" id="PF03797">
    <property type="entry name" value="Autotransporter"/>
    <property type="match status" value="1"/>
</dbReference>
<keyword evidence="3" id="KW-0378">Hydrolase</keyword>
<dbReference type="CDD" id="cd01847">
    <property type="entry name" value="Triacylglycerol_lipase_like"/>
    <property type="match status" value="1"/>
</dbReference>
<dbReference type="InterPro" id="IPR036514">
    <property type="entry name" value="SGNH_hydro_sf"/>
</dbReference>
<feature type="chain" id="PRO_5038008384" evidence="5">
    <location>
        <begin position="24"/>
        <end position="597"/>
    </location>
</feature>
<evidence type="ECO:0000256" key="3">
    <source>
        <dbReference type="ARBA" id="ARBA00022801"/>
    </source>
</evidence>
<dbReference type="InterPro" id="IPR051058">
    <property type="entry name" value="GDSL_Est/Lipase"/>
</dbReference>
<reference evidence="7" key="1">
    <citation type="submission" date="2017-10" db="EMBL/GenBank/DDBJ databases">
        <title>Whole genome sequencing of members of genus Pseudoxanthomonas.</title>
        <authorList>
            <person name="Kumar S."/>
            <person name="Bansal K."/>
            <person name="Kaur A."/>
            <person name="Patil P."/>
            <person name="Sharma S."/>
            <person name="Patil P.B."/>
        </authorList>
    </citation>
    <scope>NUCLEOTIDE SEQUENCE</scope>
    <source>
        <strain evidence="7">DSM 22914</strain>
    </source>
</reference>
<feature type="active site" evidence="4">
    <location>
        <position position="274"/>
    </location>
</feature>
<organism evidence="7 8">
    <name type="scientific">Pseudoxanthomonas taiwanensis</name>
    <dbReference type="NCBI Taxonomy" id="176598"/>
    <lineage>
        <taxon>Bacteria</taxon>
        <taxon>Pseudomonadati</taxon>
        <taxon>Pseudomonadota</taxon>
        <taxon>Gammaproteobacteria</taxon>
        <taxon>Lysobacterales</taxon>
        <taxon>Lysobacteraceae</taxon>
        <taxon>Pseudoxanthomonas</taxon>
    </lineage>
</organism>
<dbReference type="RefSeq" id="WP_162123339.1">
    <property type="nucleotide sequence ID" value="NZ_PDWK01000004.1"/>
</dbReference>
<dbReference type="PANTHER" id="PTHR45648:SF22">
    <property type="entry name" value="GDSL LIPASE_ACYLHYDROLASE FAMILY PROTEIN (AFU_ORTHOLOGUE AFUA_4G14700)"/>
    <property type="match status" value="1"/>
</dbReference>
<dbReference type="PIRSF" id="PIRSF037375">
    <property type="entry name" value="Autotrns_EstA"/>
    <property type="match status" value="1"/>
</dbReference>
<evidence type="ECO:0000256" key="1">
    <source>
        <dbReference type="ARBA" id="ARBA00008668"/>
    </source>
</evidence>
<dbReference type="InterPro" id="IPR036709">
    <property type="entry name" value="Autotransporte_beta_dom_sf"/>
</dbReference>
<dbReference type="PROSITE" id="PS51208">
    <property type="entry name" value="AUTOTRANSPORTER"/>
    <property type="match status" value="1"/>
</dbReference>
<protein>
    <submittedName>
        <fullName evidence="7">Autotransporter domain-containing esterase</fullName>
    </submittedName>
</protein>
<gene>
    <name evidence="7" type="ORF">CR938_01645</name>
</gene>
<sequence>MTLRPHRSALAVALALAATPAFAGEYSGTVFFGDSLTDSGHFQSQIPAEARPVTGKFTTNPSWVWAEHLAKYFGGNGRTANQGGDNYAQGGSRVTVQNGPAESTLAQVGAYLAAHGGRADPDALYTVWTGANDLFAVAAGTEPAAETIATAVGGVVRIVGTLQGAGTRYVLVPSLPDMGLTPDARAAGPVGQAALSQLSANYNSAMYGALAQAGYRVIPLDTYTMLREVVANPAEFGLRNVTDAACQPPGSSSLTCMPPSYVSPDAGNTYLFADGVHPTGAAHEVLADYAISVLEGPRLAAIIPHSAAVIGRSRAEQVAGHVAGRPEAGTRWWGGLRADNQRYDHADLYDGLAPAGLFGVDWSNGSGLVWGGFLGYGRMDADFGGRRGGFEQAGTTLGGFAGWYGERAWVNGQVSYTRLDIDVDRRVQMGKAVRHHGGSTDGTNTAVGVSGGYLFGEGVVRHGPVASLLWQKVEVDGWTEGNRSSSALAFGDQELDSLVGSLGWQVMIHGQALSPYARLTWDHEFKDAPEQAFARLQTLPDIEYAVPGLGIDDDYGTAVLGARLGLFGLDADVGLRSTLGRQGGQDTGVFLSLSGRF</sequence>
<comment type="caution">
    <text evidence="7">The sequence shown here is derived from an EMBL/GenBank/DDBJ whole genome shotgun (WGS) entry which is preliminary data.</text>
</comment>
<keyword evidence="8" id="KW-1185">Reference proteome</keyword>
<evidence type="ECO:0000256" key="2">
    <source>
        <dbReference type="ARBA" id="ARBA00022729"/>
    </source>
</evidence>
<dbReference type="SUPFAM" id="SSF103515">
    <property type="entry name" value="Autotransporter"/>
    <property type="match status" value="1"/>
</dbReference>
<dbReference type="Proteomes" id="UP000717981">
    <property type="component" value="Unassembled WGS sequence"/>
</dbReference>
<evidence type="ECO:0000256" key="4">
    <source>
        <dbReference type="PIRSR" id="PIRSR037375-1"/>
    </source>
</evidence>
<feature type="signal peptide" evidence="5">
    <location>
        <begin position="1"/>
        <end position="23"/>
    </location>
</feature>
<evidence type="ECO:0000313" key="7">
    <source>
        <dbReference type="EMBL" id="KAF1690586.1"/>
    </source>
</evidence>
<feature type="active site" evidence="4">
    <location>
        <position position="277"/>
    </location>
</feature>
<dbReference type="AlphaFoldDB" id="A0A921NXF3"/>
<proteinExistence type="inferred from homology"/>
<dbReference type="Gene3D" id="3.40.50.1110">
    <property type="entry name" value="SGNH hydrolase"/>
    <property type="match status" value="1"/>
</dbReference>
<feature type="domain" description="Autotransporter" evidence="6">
    <location>
        <begin position="325"/>
        <end position="597"/>
    </location>
</feature>
<dbReference type="EMBL" id="PDWK01000004">
    <property type="protein sequence ID" value="KAF1690586.1"/>
    <property type="molecule type" value="Genomic_DNA"/>
</dbReference>
<dbReference type="Gene3D" id="2.40.128.130">
    <property type="entry name" value="Autotransporter beta-domain"/>
    <property type="match status" value="1"/>
</dbReference>
<evidence type="ECO:0000256" key="5">
    <source>
        <dbReference type="SAM" id="SignalP"/>
    </source>
</evidence>
<feature type="active site" description="Nucleophile" evidence="4">
    <location>
        <position position="35"/>
    </location>
</feature>
<dbReference type="PANTHER" id="PTHR45648">
    <property type="entry name" value="GDSL LIPASE/ACYLHYDROLASE FAMILY PROTEIN (AFU_ORTHOLOGUE AFUA_4G14700)"/>
    <property type="match status" value="1"/>
</dbReference>
<name>A0A921NXF3_9GAMM</name>
<dbReference type="SMART" id="SM00869">
    <property type="entry name" value="Autotransporter"/>
    <property type="match status" value="1"/>
</dbReference>
<dbReference type="InterPro" id="IPR017186">
    <property type="entry name" value="Lipase_autotranspt_EstA"/>
</dbReference>
<dbReference type="InterPro" id="IPR005546">
    <property type="entry name" value="Autotransporte_beta"/>
</dbReference>
<dbReference type="Pfam" id="PF00657">
    <property type="entry name" value="Lipase_GDSL"/>
    <property type="match status" value="1"/>
</dbReference>
<keyword evidence="2 5" id="KW-0732">Signal</keyword>
<accession>A0A921NXF3</accession>
<evidence type="ECO:0000259" key="6">
    <source>
        <dbReference type="PROSITE" id="PS51208"/>
    </source>
</evidence>